<dbReference type="CDD" id="cd13233">
    <property type="entry name" value="PH_ARHGAP9-like"/>
    <property type="match status" value="1"/>
</dbReference>
<feature type="domain" description="WW" evidence="4">
    <location>
        <begin position="33"/>
        <end position="61"/>
    </location>
</feature>
<dbReference type="GO" id="GO:0007165">
    <property type="term" value="P:signal transduction"/>
    <property type="evidence" value="ECO:0007669"/>
    <property type="project" value="InterPro"/>
</dbReference>
<dbReference type="InterPro" id="IPR011993">
    <property type="entry name" value="PH-like_dom_sf"/>
</dbReference>
<evidence type="ECO:0000313" key="6">
    <source>
        <dbReference type="Ensembl" id="ENSLACP00000002578.1"/>
    </source>
</evidence>
<feature type="compositionally biased region" description="Polar residues" evidence="2">
    <location>
        <begin position="386"/>
        <end position="396"/>
    </location>
</feature>
<feature type="domain" description="WW" evidence="4">
    <location>
        <begin position="129"/>
        <end position="156"/>
    </location>
</feature>
<dbReference type="Gene3D" id="2.20.70.10">
    <property type="match status" value="2"/>
</dbReference>
<proteinExistence type="predicted"/>
<dbReference type="PANTHER" id="PTHR23176">
    <property type="entry name" value="RHO/RAC/CDC GTPASE-ACTIVATING PROTEIN"/>
    <property type="match status" value="1"/>
</dbReference>
<dbReference type="SMART" id="SM00456">
    <property type="entry name" value="WW"/>
    <property type="match status" value="2"/>
</dbReference>
<dbReference type="InterPro" id="IPR050729">
    <property type="entry name" value="Rho-GAP"/>
</dbReference>
<evidence type="ECO:0000256" key="1">
    <source>
        <dbReference type="ARBA" id="ARBA00022468"/>
    </source>
</evidence>
<feature type="region of interest" description="Disordered" evidence="2">
    <location>
        <begin position="350"/>
        <end position="407"/>
    </location>
</feature>
<dbReference type="SUPFAM" id="SSF50729">
    <property type="entry name" value="PH domain-like"/>
    <property type="match status" value="1"/>
</dbReference>
<dbReference type="CDD" id="cd00201">
    <property type="entry name" value="WW"/>
    <property type="match status" value="2"/>
</dbReference>
<dbReference type="Pfam" id="PF00169">
    <property type="entry name" value="PH"/>
    <property type="match status" value="1"/>
</dbReference>
<feature type="domain" description="Rho-GAP" evidence="5">
    <location>
        <begin position="432"/>
        <end position="623"/>
    </location>
</feature>
<feature type="domain" description="PH" evidence="3">
    <location>
        <begin position="231"/>
        <end position="346"/>
    </location>
</feature>
<dbReference type="EMBL" id="AFYH01231128">
    <property type="status" value="NOT_ANNOTATED_CDS"/>
    <property type="molecule type" value="Genomic_DNA"/>
</dbReference>
<dbReference type="SUPFAM" id="SSF51045">
    <property type="entry name" value="WW domain"/>
    <property type="match status" value="2"/>
</dbReference>
<feature type="region of interest" description="Disordered" evidence="2">
    <location>
        <begin position="15"/>
        <end position="36"/>
    </location>
</feature>
<dbReference type="InterPro" id="IPR008936">
    <property type="entry name" value="Rho_GTPase_activation_prot"/>
</dbReference>
<dbReference type="InParanoid" id="H2ZYV7"/>
<dbReference type="CDD" id="cd04403">
    <property type="entry name" value="RhoGAP_ARHGAP27_15_12_9"/>
    <property type="match status" value="1"/>
</dbReference>
<feature type="region of interest" description="Disordered" evidence="2">
    <location>
        <begin position="73"/>
        <end position="96"/>
    </location>
</feature>
<dbReference type="InterPro" id="IPR001849">
    <property type="entry name" value="PH_domain"/>
</dbReference>
<dbReference type="SUPFAM" id="SSF48350">
    <property type="entry name" value="GTPase activation domain, GAP"/>
    <property type="match status" value="1"/>
</dbReference>
<dbReference type="PROSITE" id="PS50020">
    <property type="entry name" value="WW_DOMAIN_2"/>
    <property type="match status" value="2"/>
</dbReference>
<organism evidence="6 7">
    <name type="scientific">Latimeria chalumnae</name>
    <name type="common">Coelacanth</name>
    <dbReference type="NCBI Taxonomy" id="7897"/>
    <lineage>
        <taxon>Eukaryota</taxon>
        <taxon>Metazoa</taxon>
        <taxon>Chordata</taxon>
        <taxon>Craniata</taxon>
        <taxon>Vertebrata</taxon>
        <taxon>Euteleostomi</taxon>
        <taxon>Coelacanthiformes</taxon>
        <taxon>Coelacanthidae</taxon>
        <taxon>Latimeria</taxon>
    </lineage>
</organism>
<evidence type="ECO:0000313" key="7">
    <source>
        <dbReference type="Proteomes" id="UP000008672"/>
    </source>
</evidence>
<dbReference type="AlphaFoldDB" id="H2ZYV7"/>
<dbReference type="Proteomes" id="UP000008672">
    <property type="component" value="Unassembled WGS sequence"/>
</dbReference>
<name>H2ZYV7_LATCH</name>
<dbReference type="SMART" id="SM00324">
    <property type="entry name" value="RhoGAP"/>
    <property type="match status" value="1"/>
</dbReference>
<evidence type="ECO:0000256" key="2">
    <source>
        <dbReference type="SAM" id="MobiDB-lite"/>
    </source>
</evidence>
<evidence type="ECO:0000259" key="5">
    <source>
        <dbReference type="PROSITE" id="PS50238"/>
    </source>
</evidence>
<evidence type="ECO:0000259" key="4">
    <source>
        <dbReference type="PROSITE" id="PS50020"/>
    </source>
</evidence>
<dbReference type="PANTHER" id="PTHR23176:SF104">
    <property type="entry name" value="RHO GTPASE-ACTIVATING PROTEIN 27"/>
    <property type="match status" value="1"/>
</dbReference>
<reference evidence="6" key="2">
    <citation type="submission" date="2025-08" db="UniProtKB">
        <authorList>
            <consortium name="Ensembl"/>
        </authorList>
    </citation>
    <scope>IDENTIFICATION</scope>
</reference>
<dbReference type="Pfam" id="PF00397">
    <property type="entry name" value="WW"/>
    <property type="match status" value="2"/>
</dbReference>
<dbReference type="Gene3D" id="1.10.555.10">
    <property type="entry name" value="Rho GTPase activation protein"/>
    <property type="match status" value="1"/>
</dbReference>
<dbReference type="InterPro" id="IPR001202">
    <property type="entry name" value="WW_dom"/>
</dbReference>
<dbReference type="PROSITE" id="PS50003">
    <property type="entry name" value="PH_DOMAIN"/>
    <property type="match status" value="1"/>
</dbReference>
<reference evidence="6" key="3">
    <citation type="submission" date="2025-09" db="UniProtKB">
        <authorList>
            <consortium name="Ensembl"/>
        </authorList>
    </citation>
    <scope>IDENTIFICATION</scope>
</reference>
<evidence type="ECO:0008006" key="8">
    <source>
        <dbReference type="Google" id="ProtNLM"/>
    </source>
</evidence>
<sequence>ESAIYVNIEELKRQSAQLQSVSSDQSSTHSLEWETHTDQQSGQLFYYNAATGETTWDSPFDQGEDYLKKKATECSGDENERYPEEDYSPTWSQGSFSDLTSERSPKGWISQLDKDGQTVYTSKYTHEKWIRVVDSSGKPYYYEKETNNSLWELPKFSTRSKITRPLHHQRSGNELDQDGNMFTEWPQDCSVLDAQKDSENSTKGKQIHLKNESMNSNFKQIHQNYGASMGNLEKVGIVNKTKVADNGKRLRKNWSSSWTVLHGGVLTFYKDTKSQQSGSLKSAPSQIQTEYTVDLRRATICWAPREKSSKKNVLELKTRNGSEYLIQYDSESIIGDWHKALLESIRQLNAEDPHEESSEGSQEPAGGSEKLNNKEKEEKDKKNRATRQVINSTNSETDPKNVRSKLKKLLQRRPTIQTIREKGYIKDQVFGCRLEVLCEREKTNIPVFVQKCITTVEKRGLDIDGIYRVSGNLAVIQKLRFKVDHEENLDLDNGQWEDIHVITGALKLFFRELPEPLFPFSHFDKFIAAIKIADYSQRVKCIRDLVGSLPPPNHTTMKLLFKHLRKSRVIEYHDENRMSVQSVAIVFGPTLLKPEIETGNIAVHMVFQNQIVEHILKEYERIF</sequence>
<feature type="compositionally biased region" description="Basic and acidic residues" evidence="2">
    <location>
        <begin position="371"/>
        <end position="383"/>
    </location>
</feature>
<accession>H2ZYV7</accession>
<dbReference type="FunCoup" id="H2ZYV7">
    <property type="interactions" value="701"/>
</dbReference>
<dbReference type="GeneTree" id="ENSGT00950000182860"/>
<dbReference type="eggNOG" id="KOG1450">
    <property type="taxonomic scope" value="Eukaryota"/>
</dbReference>
<dbReference type="InterPro" id="IPR000198">
    <property type="entry name" value="RhoGAP_dom"/>
</dbReference>
<dbReference type="PROSITE" id="PS50238">
    <property type="entry name" value="RHOGAP"/>
    <property type="match status" value="1"/>
</dbReference>
<dbReference type="SMART" id="SM00233">
    <property type="entry name" value="PH"/>
    <property type="match status" value="1"/>
</dbReference>
<dbReference type="Ensembl" id="ENSLACT00000002598.1">
    <property type="protein sequence ID" value="ENSLACP00000002578.1"/>
    <property type="gene ID" value="ENSLACG00000002303.1"/>
</dbReference>
<protein>
    <recommendedName>
        <fullName evidence="8">Rho GTPase activating protein 27</fullName>
    </recommendedName>
</protein>
<dbReference type="FunFam" id="1.10.555.10:FF:000003">
    <property type="entry name" value="Putative rho GTPase-activating protein 12"/>
    <property type="match status" value="1"/>
</dbReference>
<dbReference type="GO" id="GO:0005737">
    <property type="term" value="C:cytoplasm"/>
    <property type="evidence" value="ECO:0007669"/>
    <property type="project" value="TreeGrafter"/>
</dbReference>
<dbReference type="GO" id="GO:0005096">
    <property type="term" value="F:GTPase activator activity"/>
    <property type="evidence" value="ECO:0007669"/>
    <property type="project" value="UniProtKB-KW"/>
</dbReference>
<keyword evidence="1" id="KW-0343">GTPase activation</keyword>
<reference evidence="7" key="1">
    <citation type="submission" date="2011-08" db="EMBL/GenBank/DDBJ databases">
        <title>The draft genome of Latimeria chalumnae.</title>
        <authorList>
            <person name="Di Palma F."/>
            <person name="Alfoldi J."/>
            <person name="Johnson J."/>
            <person name="Berlin A."/>
            <person name="Gnerre S."/>
            <person name="Jaffe D."/>
            <person name="MacCallum I."/>
            <person name="Young S."/>
            <person name="Walker B.J."/>
            <person name="Lander E."/>
            <person name="Lindblad-Toh K."/>
        </authorList>
    </citation>
    <scope>NUCLEOTIDE SEQUENCE [LARGE SCALE GENOMIC DNA]</scope>
    <source>
        <strain evidence="7">Wild caught</strain>
    </source>
</reference>
<feature type="compositionally biased region" description="Low complexity" evidence="2">
    <location>
        <begin position="15"/>
        <end position="30"/>
    </location>
</feature>
<dbReference type="OMA" id="NNWEIHT"/>
<dbReference type="Pfam" id="PF00620">
    <property type="entry name" value="RhoGAP"/>
    <property type="match status" value="1"/>
</dbReference>
<dbReference type="Gene3D" id="2.30.29.30">
    <property type="entry name" value="Pleckstrin-homology domain (PH domain)/Phosphotyrosine-binding domain (PTB)"/>
    <property type="match status" value="1"/>
</dbReference>
<dbReference type="EMBL" id="AFYH01231130">
    <property type="status" value="NOT_ANNOTATED_CDS"/>
    <property type="molecule type" value="Genomic_DNA"/>
</dbReference>
<dbReference type="EMBL" id="AFYH01231129">
    <property type="status" value="NOT_ANNOTATED_CDS"/>
    <property type="molecule type" value="Genomic_DNA"/>
</dbReference>
<dbReference type="InterPro" id="IPR036020">
    <property type="entry name" value="WW_dom_sf"/>
</dbReference>
<keyword evidence="7" id="KW-1185">Reference proteome</keyword>
<evidence type="ECO:0000259" key="3">
    <source>
        <dbReference type="PROSITE" id="PS50003"/>
    </source>
</evidence>
<dbReference type="STRING" id="7897.ENSLACP00000002578"/>
<dbReference type="HOGENOM" id="CLU_015883_6_2_1"/>
<feature type="compositionally biased region" description="Basic and acidic residues" evidence="2">
    <location>
        <begin position="73"/>
        <end position="84"/>
    </location>
</feature>